<proteinExistence type="predicted"/>
<reference evidence="1" key="1">
    <citation type="submission" date="2023-04" db="EMBL/GenBank/DDBJ databases">
        <title>Genome dynamics across the evolutionary transition to endosymbiosis.</title>
        <authorList>
            <person name="Siozios S."/>
            <person name="Nadal-Jimenez P."/>
            <person name="Azagi T."/>
            <person name="Sprong H."/>
            <person name="Frost C.L."/>
            <person name="Parratt S.R."/>
            <person name="Taylor G."/>
            <person name="Brettell L."/>
            <person name="Lew K.C."/>
            <person name="Croft L."/>
            <person name="King K.C."/>
            <person name="Brockhurst M.A."/>
            <person name="Hypsa V."/>
            <person name="Novakova E."/>
            <person name="Darby A.C."/>
            <person name="Hurst G.D.D."/>
        </authorList>
    </citation>
    <scope>NUCLEOTIDE SEQUENCE</scope>
    <source>
        <strain evidence="1">AIh</strain>
    </source>
</reference>
<name>A0AA95GBR8_9GAMM</name>
<dbReference type="GO" id="GO:0004519">
    <property type="term" value="F:endonuclease activity"/>
    <property type="evidence" value="ECO:0007669"/>
    <property type="project" value="InterPro"/>
</dbReference>
<dbReference type="AlphaFoldDB" id="A0AA95GBR8"/>
<dbReference type="EMBL" id="CP123498">
    <property type="protein sequence ID" value="WGL95317.1"/>
    <property type="molecule type" value="Genomic_DNA"/>
</dbReference>
<accession>A0AA95GBR8</accession>
<dbReference type="InterPro" id="IPR010270">
    <property type="entry name" value="Phage_P2_GpM"/>
</dbReference>
<protein>
    <submittedName>
        <fullName evidence="1">Phage terminase small subunit</fullName>
    </submittedName>
</protein>
<dbReference type="Pfam" id="PF05944">
    <property type="entry name" value="Phage_term_smal"/>
    <property type="match status" value="1"/>
</dbReference>
<dbReference type="RefSeq" id="WP_280629295.1">
    <property type="nucleotide sequence ID" value="NZ_CP123498.1"/>
</dbReference>
<evidence type="ECO:0000313" key="1">
    <source>
        <dbReference type="EMBL" id="WGL95317.1"/>
    </source>
</evidence>
<organism evidence="1 2">
    <name type="scientific">Arsenophonus nasoniae</name>
    <name type="common">son-killer infecting Nasonia vitripennis</name>
    <dbReference type="NCBI Taxonomy" id="638"/>
    <lineage>
        <taxon>Bacteria</taxon>
        <taxon>Pseudomonadati</taxon>
        <taxon>Pseudomonadota</taxon>
        <taxon>Gammaproteobacteria</taxon>
        <taxon>Enterobacterales</taxon>
        <taxon>Morganellaceae</taxon>
        <taxon>Arsenophonus</taxon>
    </lineage>
</organism>
<dbReference type="GO" id="GO:0003677">
    <property type="term" value="F:DNA binding"/>
    <property type="evidence" value="ECO:0007669"/>
    <property type="project" value="InterPro"/>
</dbReference>
<sequence length="219" mass="25070">MGNRWQQKRLQVQAENVSEYGGVLPNDHPRLQVQMMLRQHQRDLKRLQSFERKAQYKQKILPLYVPWVDEVLKGQSGVQDDVLMFVMLWRIDAGDYAGALDIAEYALKHRLNMPRQQSRTTGCAVAEEIADAASHCYAKKKPMALPLLARTLNLTLPEDMPDKVRAKLYKYLGFSQRAHHQHQQAYHSLTRALALDKNAGVKTDIKQLAKSLPTPKGDD</sequence>
<dbReference type="Proteomes" id="UP001177597">
    <property type="component" value="Chromosome"/>
</dbReference>
<gene>
    <name evidence="1" type="primary">gpM</name>
    <name evidence="1" type="ORF">QE207_16980</name>
</gene>
<evidence type="ECO:0000313" key="2">
    <source>
        <dbReference type="Proteomes" id="UP001177597"/>
    </source>
</evidence>